<dbReference type="Pfam" id="PF00490">
    <property type="entry name" value="ALAD"/>
    <property type="match status" value="1"/>
</dbReference>
<proteinExistence type="inferred from homology"/>
<evidence type="ECO:0000256" key="7">
    <source>
        <dbReference type="ARBA" id="ARBA00023244"/>
    </source>
</evidence>
<comment type="similarity">
    <text evidence="2 10">Belongs to the ALAD family.</text>
</comment>
<evidence type="ECO:0000256" key="1">
    <source>
        <dbReference type="ARBA" id="ARBA00004694"/>
    </source>
</evidence>
<evidence type="ECO:0000256" key="10">
    <source>
        <dbReference type="RuleBase" id="RU004161"/>
    </source>
</evidence>
<dbReference type="Proteomes" id="UP001500631">
    <property type="component" value="Unassembled WGS sequence"/>
</dbReference>
<organism evidence="11 12">
    <name type="scientific">Wohlfahrtiimonas larvae</name>
    <dbReference type="NCBI Taxonomy" id="1157986"/>
    <lineage>
        <taxon>Bacteria</taxon>
        <taxon>Pseudomonadati</taxon>
        <taxon>Pseudomonadota</taxon>
        <taxon>Gammaproteobacteria</taxon>
        <taxon>Cardiobacteriales</taxon>
        <taxon>Ignatzschineriaceae</taxon>
        <taxon>Wohlfahrtiimonas</taxon>
    </lineage>
</organism>
<dbReference type="InterPro" id="IPR001731">
    <property type="entry name" value="ALAD"/>
</dbReference>
<dbReference type="InterPro" id="IPR030656">
    <property type="entry name" value="ALAD_AS"/>
</dbReference>
<dbReference type="RefSeq" id="WP_077924753.1">
    <property type="nucleotide sequence ID" value="NZ_BAABKE010000002.1"/>
</dbReference>
<dbReference type="PANTHER" id="PTHR11458:SF1">
    <property type="entry name" value="DELTA-AMINOLEVULINIC ACID DEHYDRATASE"/>
    <property type="match status" value="1"/>
</dbReference>
<dbReference type="CDD" id="cd00384">
    <property type="entry name" value="ALAD_PBGS"/>
    <property type="match status" value="1"/>
</dbReference>
<name>A0ABP9MJL5_9GAMM</name>
<comment type="subunit">
    <text evidence="9">Homooctamer.</text>
</comment>
<comment type="catalytic activity">
    <reaction evidence="8 9">
        <text>2 5-aminolevulinate = porphobilinogen + 2 H2O + H(+)</text>
        <dbReference type="Rhea" id="RHEA:24064"/>
        <dbReference type="ChEBI" id="CHEBI:15377"/>
        <dbReference type="ChEBI" id="CHEBI:15378"/>
        <dbReference type="ChEBI" id="CHEBI:58126"/>
        <dbReference type="ChEBI" id="CHEBI:356416"/>
        <dbReference type="EC" id="4.2.1.24"/>
    </reaction>
</comment>
<dbReference type="Gene3D" id="3.20.20.70">
    <property type="entry name" value="Aldolase class I"/>
    <property type="match status" value="1"/>
</dbReference>
<evidence type="ECO:0000313" key="11">
    <source>
        <dbReference type="EMBL" id="GAA5096285.1"/>
    </source>
</evidence>
<evidence type="ECO:0000256" key="9">
    <source>
        <dbReference type="RuleBase" id="RU000515"/>
    </source>
</evidence>
<accession>A0ABP9MJL5</accession>
<dbReference type="EC" id="4.2.1.24" evidence="3 9"/>
<evidence type="ECO:0000256" key="5">
    <source>
        <dbReference type="ARBA" id="ARBA00023133"/>
    </source>
</evidence>
<comment type="pathway">
    <text evidence="1">Porphyrin-containing compound metabolism; protoporphyrin-IX biosynthesis; coproporphyrinogen-III from 5-aminolevulinate: step 1/4.</text>
</comment>
<keyword evidence="6 9" id="KW-0456">Lyase</keyword>
<comment type="caution">
    <text evidence="11">The sequence shown here is derived from an EMBL/GenBank/DDBJ whole genome shotgun (WGS) entry which is preliminary data.</text>
</comment>
<dbReference type="SUPFAM" id="SSF51569">
    <property type="entry name" value="Aldolase"/>
    <property type="match status" value="1"/>
</dbReference>
<evidence type="ECO:0000256" key="3">
    <source>
        <dbReference type="ARBA" id="ARBA00012053"/>
    </source>
</evidence>
<evidence type="ECO:0000313" key="12">
    <source>
        <dbReference type="Proteomes" id="UP001500631"/>
    </source>
</evidence>
<dbReference type="NCBIfam" id="NF006762">
    <property type="entry name" value="PRK09283.1"/>
    <property type="match status" value="1"/>
</dbReference>
<dbReference type="PANTHER" id="PTHR11458">
    <property type="entry name" value="DELTA-AMINOLEVULINIC ACID DEHYDRATASE"/>
    <property type="match status" value="1"/>
</dbReference>
<evidence type="ECO:0000256" key="4">
    <source>
        <dbReference type="ARBA" id="ARBA00020771"/>
    </source>
</evidence>
<dbReference type="PROSITE" id="PS00169">
    <property type="entry name" value="D_ALA_DEHYDRATASE"/>
    <property type="match status" value="1"/>
</dbReference>
<dbReference type="SMART" id="SM01004">
    <property type="entry name" value="ALAD"/>
    <property type="match status" value="1"/>
</dbReference>
<protein>
    <recommendedName>
        <fullName evidence="4 9">Delta-aminolevulinic acid dehydratase</fullName>
        <ecNumber evidence="3 9">4.2.1.24</ecNumber>
    </recommendedName>
</protein>
<evidence type="ECO:0000256" key="2">
    <source>
        <dbReference type="ARBA" id="ARBA00008055"/>
    </source>
</evidence>
<evidence type="ECO:0000256" key="8">
    <source>
        <dbReference type="ARBA" id="ARBA00047651"/>
    </source>
</evidence>
<dbReference type="InterPro" id="IPR013785">
    <property type="entry name" value="Aldolase_TIM"/>
</dbReference>
<dbReference type="NCBIfam" id="NF009923">
    <property type="entry name" value="PRK13384.1"/>
    <property type="match status" value="1"/>
</dbReference>
<reference evidence="12" key="1">
    <citation type="journal article" date="2019" name="Int. J. Syst. Evol. Microbiol.">
        <title>The Global Catalogue of Microorganisms (GCM) 10K type strain sequencing project: providing services to taxonomists for standard genome sequencing and annotation.</title>
        <authorList>
            <consortium name="The Broad Institute Genomics Platform"/>
            <consortium name="The Broad Institute Genome Sequencing Center for Infectious Disease"/>
            <person name="Wu L."/>
            <person name="Ma J."/>
        </authorList>
    </citation>
    <scope>NUCLEOTIDE SEQUENCE [LARGE SCALE GENOMIC DNA]</scope>
    <source>
        <strain evidence="12">JCM 18424</strain>
    </source>
</reference>
<sequence>MTTVNPLYRPRRLRRNTAIRQLVQENFFSLNDLIHPIFIEEGLTEAIQLKTLPGVYRYPESQLEAEVKELAALGIKYIMPFGISHHKDSIGSDTWSDEGLLARMIKTIRKAAPDMIIIPDICFCEYTDHGHCGVLCEHGYVNNDETIANLGKQAVTAARAGADMLAPSAMMDGQITAIREALDEAGFEHVSILAHAIKFSSAFYGPFREAVNSELSGNRNAYQADYANGRQAMIEAELDEAEGADILMVKPGTPYLDLVARLRQQTNLPVAVYQVGGEYAAIKFAALAGALDEKAVVKETMIGFKRAGADIIVSYYTKQIAEWLRDGEIDSLSK</sequence>
<dbReference type="PIRSF" id="PIRSF001415">
    <property type="entry name" value="Porphbilin_synth"/>
    <property type="match status" value="1"/>
</dbReference>
<keyword evidence="5" id="KW-0350">Heme biosynthesis</keyword>
<dbReference type="EMBL" id="BAABKE010000002">
    <property type="protein sequence ID" value="GAA5096285.1"/>
    <property type="molecule type" value="Genomic_DNA"/>
</dbReference>
<keyword evidence="12" id="KW-1185">Reference proteome</keyword>
<dbReference type="PRINTS" id="PR00144">
    <property type="entry name" value="DALDHYDRTASE"/>
</dbReference>
<evidence type="ECO:0000256" key="6">
    <source>
        <dbReference type="ARBA" id="ARBA00023239"/>
    </source>
</evidence>
<gene>
    <name evidence="11" type="primary">hemB</name>
    <name evidence="11" type="ORF">GCM10023338_06480</name>
</gene>
<keyword evidence="7 9" id="KW-0627">Porphyrin biosynthesis</keyword>